<evidence type="ECO:0000313" key="2">
    <source>
        <dbReference type="EMBL" id="OEJ33049.1"/>
    </source>
</evidence>
<dbReference type="EMBL" id="MEHK01000001">
    <property type="protein sequence ID" value="OEJ33049.1"/>
    <property type="molecule type" value="Genomic_DNA"/>
</dbReference>
<dbReference type="AlphaFoldDB" id="A0A1E5PU28"/>
<gene>
    <name evidence="2" type="ORF">BGK67_18525</name>
</gene>
<dbReference type="Pfam" id="PF13391">
    <property type="entry name" value="HNH_2"/>
    <property type="match status" value="1"/>
</dbReference>
<protein>
    <recommendedName>
        <fullName evidence="1">HNH nuclease domain-containing protein</fullName>
    </recommendedName>
</protein>
<organism evidence="2 3">
    <name type="scientific">Streptomyces subrutilus</name>
    <dbReference type="NCBI Taxonomy" id="36818"/>
    <lineage>
        <taxon>Bacteria</taxon>
        <taxon>Bacillati</taxon>
        <taxon>Actinomycetota</taxon>
        <taxon>Actinomycetes</taxon>
        <taxon>Kitasatosporales</taxon>
        <taxon>Streptomycetaceae</taxon>
        <taxon>Streptomyces</taxon>
    </lineage>
</organism>
<sequence>MYLGEDPKRVGQGYDDHPSTHYSWNSRVPNSATVQAGDTIVLWDGKTLLGLSVIEDIKTGTGTADVSSCPKCGKADIAERKTMTPKYRCWTDTCKFEFEEPHVETVDVTTYRSQHEAGWIDLRGQVTAPELRALCEQPKSQNALRRLRWEDFRNRVETGKNATSLNIVDKARKVIAGGHSERMVRVRKGQAAFRASLLEAFGETCAFTGPMPASVLDAAHLYSYAAKAEHAEAGGLLLRKDVHRLFDLGQIAIDPKTLTLDVTPETRAYPVYDKLHGQALTMALDKKHHKWVKEHWVMHRVQSQAIIPGQVTGTQTALTV</sequence>
<accession>A0A1E5PU28</accession>
<evidence type="ECO:0000313" key="3">
    <source>
        <dbReference type="Proteomes" id="UP000095705"/>
    </source>
</evidence>
<name>A0A1E5PU28_9ACTN</name>
<dbReference type="Proteomes" id="UP000095705">
    <property type="component" value="Unassembled WGS sequence"/>
</dbReference>
<dbReference type="STRING" id="36818.BGK67_18525"/>
<feature type="domain" description="HNH nuclease" evidence="1">
    <location>
        <begin position="205"/>
        <end position="254"/>
    </location>
</feature>
<dbReference type="RefSeq" id="WP_069921300.1">
    <property type="nucleotide sequence ID" value="NZ_MEHK01000001.1"/>
</dbReference>
<evidence type="ECO:0000259" key="1">
    <source>
        <dbReference type="Pfam" id="PF13391"/>
    </source>
</evidence>
<keyword evidence="3" id="KW-1185">Reference proteome</keyword>
<dbReference type="InterPro" id="IPR003615">
    <property type="entry name" value="HNH_nuc"/>
</dbReference>
<comment type="caution">
    <text evidence="2">The sequence shown here is derived from an EMBL/GenBank/DDBJ whole genome shotgun (WGS) entry which is preliminary data.</text>
</comment>
<reference evidence="2 3" key="1">
    <citation type="submission" date="2016-08" db="EMBL/GenBank/DDBJ databases">
        <title>The complete genome of Streptomyces subrutilus 10-1-1.</title>
        <authorList>
            <person name="Chen X."/>
        </authorList>
    </citation>
    <scope>NUCLEOTIDE SEQUENCE [LARGE SCALE GENOMIC DNA]</scope>
    <source>
        <strain evidence="2 3">10-1-1</strain>
    </source>
</reference>
<proteinExistence type="predicted"/>